<evidence type="ECO:0000256" key="3">
    <source>
        <dbReference type="ARBA" id="ARBA00022516"/>
    </source>
</evidence>
<dbReference type="Pfam" id="PF13091">
    <property type="entry name" value="PLDc_2"/>
    <property type="match status" value="2"/>
</dbReference>
<dbReference type="InterPro" id="IPR027379">
    <property type="entry name" value="CLS_N"/>
</dbReference>
<dbReference type="Gene3D" id="3.30.870.10">
    <property type="entry name" value="Endonuclease Chain A"/>
    <property type="match status" value="2"/>
</dbReference>
<keyword evidence="4 16" id="KW-0808">Transferase</keyword>
<keyword evidence="7 14" id="KW-1133">Transmembrane helix</keyword>
<proteinExistence type="predicted"/>
<evidence type="ECO:0000256" key="7">
    <source>
        <dbReference type="ARBA" id="ARBA00022989"/>
    </source>
</evidence>
<evidence type="ECO:0000256" key="6">
    <source>
        <dbReference type="ARBA" id="ARBA00022737"/>
    </source>
</evidence>
<evidence type="ECO:0000256" key="1">
    <source>
        <dbReference type="ARBA" id="ARBA00004651"/>
    </source>
</evidence>
<evidence type="ECO:0000313" key="16">
    <source>
        <dbReference type="EMBL" id="AWT27032.1"/>
    </source>
</evidence>
<dbReference type="PANTHER" id="PTHR21248">
    <property type="entry name" value="CARDIOLIPIN SYNTHASE"/>
    <property type="match status" value="1"/>
</dbReference>
<evidence type="ECO:0000256" key="14">
    <source>
        <dbReference type="SAM" id="Phobius"/>
    </source>
</evidence>
<evidence type="ECO:0000313" key="17">
    <source>
        <dbReference type="Proteomes" id="UP000247696"/>
    </source>
</evidence>
<feature type="domain" description="PLD phosphodiesterase" evidence="15">
    <location>
        <begin position="242"/>
        <end position="269"/>
    </location>
</feature>
<evidence type="ECO:0000256" key="11">
    <source>
        <dbReference type="ARBA" id="ARBA00023264"/>
    </source>
</evidence>
<dbReference type="GO" id="GO:0032049">
    <property type="term" value="P:cardiolipin biosynthetic process"/>
    <property type="evidence" value="ECO:0007669"/>
    <property type="project" value="UniProtKB-UniRule"/>
</dbReference>
<keyword evidence="3" id="KW-0444">Lipid biosynthesis</keyword>
<accession>A0A2Z3YQ72</accession>
<evidence type="ECO:0000259" key="15">
    <source>
        <dbReference type="PROSITE" id="PS50035"/>
    </source>
</evidence>
<feature type="transmembrane region" description="Helical" evidence="14">
    <location>
        <begin position="64"/>
        <end position="87"/>
    </location>
</feature>
<keyword evidence="2" id="KW-1003">Cell membrane</keyword>
<dbReference type="Proteomes" id="UP000247696">
    <property type="component" value="Chromosome"/>
</dbReference>
<evidence type="ECO:0000256" key="13">
    <source>
        <dbReference type="SAM" id="MobiDB-lite"/>
    </source>
</evidence>
<sequence length="524" mass="59571">MWDDLHSAWSFITPDGFGFSFLGTLVTEGMAWWAWMLVALDYSLKIIALGYVPSQRKPTSAMAWLLAIFLMPFVGIILFMLIGSPYINRRRHHIQNRANELIRTVSRDEPDVPEGHTLTPEQRSLVSLNRRLTAMPATTGTVVDVHSDYNASIRRMAEAVDTADHYVNVQIYITAWDSTTDVFFRALERAVDRGVTVRLMFDHVGSWKYPGYRTLGRRLDAIGVRWLVMLPLQPWRWRFRRPDLRNHRKLVVIDGHTGFMGSQNMIDSSYLMKANVREGRHWIDNMVEVTGPVVTMLNSVFAVDWFTECGEELPLLTPSESAEWLDNGPKGNSPDAVPDPGSDMLQIVPSGPGFTTEPNLRLFSSVVHHAKSHLILVSPYFIPDESLLEAITTAAYRGVEVELFVSERADQNLVEHAQSSYYAELLSAGIRILRYPYPAVLHSKFMIADNEVVCTGSSNMDMRSFGLNYEITLMSVEGTLLHRMKDLAAEYREASVELTAEEWDRRPRLRRYVDNVARLSSALQ</sequence>
<dbReference type="EMBL" id="CP024988">
    <property type="protein sequence ID" value="AWT27032.1"/>
    <property type="molecule type" value="Genomic_DNA"/>
</dbReference>
<name>A0A2Z3YQ72_9CORY</name>
<evidence type="ECO:0000256" key="9">
    <source>
        <dbReference type="ARBA" id="ARBA00023136"/>
    </source>
</evidence>
<keyword evidence="8" id="KW-0443">Lipid metabolism</keyword>
<dbReference type="InterPro" id="IPR025202">
    <property type="entry name" value="PLD-like_dom"/>
</dbReference>
<dbReference type="InterPro" id="IPR001736">
    <property type="entry name" value="PLipase_D/transphosphatidylase"/>
</dbReference>
<dbReference type="InterPro" id="IPR022924">
    <property type="entry name" value="Cardiolipin_synthase"/>
</dbReference>
<dbReference type="GO" id="GO:0005886">
    <property type="term" value="C:plasma membrane"/>
    <property type="evidence" value="ECO:0007669"/>
    <property type="project" value="UniProtKB-SubCell"/>
</dbReference>
<dbReference type="STRING" id="1737425.GCA_900049755_02860"/>
<evidence type="ECO:0000256" key="12">
    <source>
        <dbReference type="NCBIfam" id="TIGR04265"/>
    </source>
</evidence>
<dbReference type="SMART" id="SM00155">
    <property type="entry name" value="PLDc"/>
    <property type="match status" value="2"/>
</dbReference>
<gene>
    <name evidence="16" type="primary">clsA</name>
    <name evidence="16" type="ORF">Csp1_22820</name>
</gene>
<dbReference type="NCBIfam" id="TIGR04265">
    <property type="entry name" value="bac_cardiolipin"/>
    <property type="match status" value="1"/>
</dbReference>
<keyword evidence="9 14" id="KW-0472">Membrane</keyword>
<evidence type="ECO:0000256" key="8">
    <source>
        <dbReference type="ARBA" id="ARBA00023098"/>
    </source>
</evidence>
<dbReference type="Pfam" id="PF13396">
    <property type="entry name" value="PLDc_N"/>
    <property type="match status" value="1"/>
</dbReference>
<feature type="domain" description="PLD phosphodiesterase" evidence="15">
    <location>
        <begin position="437"/>
        <end position="464"/>
    </location>
</feature>
<dbReference type="EC" id="2.7.8.-" evidence="12"/>
<keyword evidence="5 14" id="KW-0812">Transmembrane</keyword>
<dbReference type="RefSeq" id="WP_078057557.1">
    <property type="nucleotide sequence ID" value="NZ_CABKVS010000018.1"/>
</dbReference>
<evidence type="ECO:0000256" key="10">
    <source>
        <dbReference type="ARBA" id="ARBA00023209"/>
    </source>
</evidence>
<dbReference type="PANTHER" id="PTHR21248:SF22">
    <property type="entry name" value="PHOSPHOLIPASE D"/>
    <property type="match status" value="1"/>
</dbReference>
<dbReference type="KEGG" id="cpre:Csp1_22820"/>
<dbReference type="PROSITE" id="PS50035">
    <property type="entry name" value="PLD"/>
    <property type="match status" value="2"/>
</dbReference>
<feature type="transmembrane region" description="Helical" evidence="14">
    <location>
        <begin position="32"/>
        <end position="52"/>
    </location>
</feature>
<keyword evidence="10" id="KW-0594">Phospholipid biosynthesis</keyword>
<keyword evidence="17" id="KW-1185">Reference proteome</keyword>
<keyword evidence="11" id="KW-1208">Phospholipid metabolism</keyword>
<evidence type="ECO:0000256" key="5">
    <source>
        <dbReference type="ARBA" id="ARBA00022692"/>
    </source>
</evidence>
<comment type="subcellular location">
    <subcellularLocation>
        <location evidence="1">Cell membrane</location>
        <topology evidence="1">Multi-pass membrane protein</topology>
    </subcellularLocation>
</comment>
<reference evidence="17" key="1">
    <citation type="submission" date="2017-11" db="EMBL/GenBank/DDBJ databases">
        <title>Otitis media/interna in a cat caused by the recently described species Corynebacterium provencense.</title>
        <authorList>
            <person name="Kittl S."/>
            <person name="Brodard I."/>
            <person name="Rychener L."/>
            <person name="Jores J."/>
            <person name="Roosje P."/>
            <person name="Gobeli Brawand S."/>
        </authorList>
    </citation>
    <scope>NUCLEOTIDE SEQUENCE [LARGE SCALE GENOMIC DNA]</scope>
    <source>
        <strain evidence="17">17KM38</strain>
    </source>
</reference>
<keyword evidence="6" id="KW-0677">Repeat</keyword>
<dbReference type="AlphaFoldDB" id="A0A2Z3YQ72"/>
<organism evidence="16 17">
    <name type="scientific">Corynebacterium provencense</name>
    <dbReference type="NCBI Taxonomy" id="1737425"/>
    <lineage>
        <taxon>Bacteria</taxon>
        <taxon>Bacillati</taxon>
        <taxon>Actinomycetota</taxon>
        <taxon>Actinomycetes</taxon>
        <taxon>Mycobacteriales</taxon>
        <taxon>Corynebacteriaceae</taxon>
        <taxon>Corynebacterium</taxon>
    </lineage>
</organism>
<dbReference type="OrthoDB" id="9762009at2"/>
<evidence type="ECO:0000256" key="4">
    <source>
        <dbReference type="ARBA" id="ARBA00022679"/>
    </source>
</evidence>
<dbReference type="GO" id="GO:0008808">
    <property type="term" value="F:cardiolipin synthase activity"/>
    <property type="evidence" value="ECO:0007669"/>
    <property type="project" value="UniProtKB-UniRule"/>
</dbReference>
<protein>
    <recommendedName>
        <fullName evidence="12">Cardiolipin synthase</fullName>
        <ecNumber evidence="12">2.7.8.-</ecNumber>
    </recommendedName>
</protein>
<feature type="region of interest" description="Disordered" evidence="13">
    <location>
        <begin position="321"/>
        <end position="342"/>
    </location>
</feature>
<dbReference type="SUPFAM" id="SSF56024">
    <property type="entry name" value="Phospholipase D/nuclease"/>
    <property type="match status" value="2"/>
</dbReference>
<evidence type="ECO:0000256" key="2">
    <source>
        <dbReference type="ARBA" id="ARBA00022475"/>
    </source>
</evidence>